<accession>A0A0L0P993</accession>
<organism evidence="1 2">
    <name type="scientific">Candidozyma auris</name>
    <name type="common">Yeast</name>
    <name type="synonym">Candida auris</name>
    <dbReference type="NCBI Taxonomy" id="498019"/>
    <lineage>
        <taxon>Eukaryota</taxon>
        <taxon>Fungi</taxon>
        <taxon>Dikarya</taxon>
        <taxon>Ascomycota</taxon>
        <taxon>Saccharomycotina</taxon>
        <taxon>Pichiomycetes</taxon>
        <taxon>Metschnikowiaceae</taxon>
        <taxon>Candidozyma</taxon>
    </lineage>
</organism>
<comment type="caution">
    <text evidence="1">The sequence shown here is derived from an EMBL/GenBank/DDBJ whole genome shotgun (WGS) entry which is preliminary data.</text>
</comment>
<name>A0A0L0P993_CANAR</name>
<evidence type="ECO:0000313" key="1">
    <source>
        <dbReference type="EMBL" id="KNE02551.1"/>
    </source>
</evidence>
<dbReference type="AlphaFoldDB" id="A0A0L0P993"/>
<dbReference type="EMBL" id="LGST01000003">
    <property type="protein sequence ID" value="KNE02551.1"/>
    <property type="molecule type" value="Genomic_DNA"/>
</dbReference>
<reference evidence="2" key="1">
    <citation type="journal article" date="2015" name="BMC Genomics">
        <title>Draft genome of a commonly misdiagnosed multidrug resistant pathogen Candida auris.</title>
        <authorList>
            <person name="Chatterjee S."/>
            <person name="Alampalli S.V."/>
            <person name="Nageshan R.K."/>
            <person name="Chettiar S.T."/>
            <person name="Joshi S."/>
            <person name="Tatu U.S."/>
        </authorList>
    </citation>
    <scope>NUCLEOTIDE SEQUENCE [LARGE SCALE GENOMIC DNA]</scope>
    <source>
        <strain evidence="2">6684</strain>
    </source>
</reference>
<evidence type="ECO:0000313" key="2">
    <source>
        <dbReference type="Proteomes" id="UP000037122"/>
    </source>
</evidence>
<sequence>MLNIELENYCIVAWVRFPSENGFKLAKKSFFGGRKERAGGNEQGLYIHIMSWLLSERRTKKRVRAPVEFAKVARWLTKPITASLFQTLFFPLSS</sequence>
<gene>
    <name evidence="1" type="ORF">QG37_00361</name>
</gene>
<proteinExistence type="predicted"/>
<dbReference type="VEuPathDB" id="FungiDB:QG37_00361"/>
<protein>
    <submittedName>
        <fullName evidence="1">Uncharacterized protein</fullName>
    </submittedName>
</protein>
<dbReference type="Proteomes" id="UP000037122">
    <property type="component" value="Unassembled WGS sequence"/>
</dbReference>